<dbReference type="GO" id="GO:0051016">
    <property type="term" value="P:barbed-end actin filament capping"/>
    <property type="evidence" value="ECO:0007669"/>
    <property type="project" value="TreeGrafter"/>
</dbReference>
<keyword evidence="6" id="KW-0206">Cytoskeleton</keyword>
<dbReference type="OMA" id="YLFKHTH"/>
<evidence type="ECO:0000256" key="7">
    <source>
        <dbReference type="ARBA" id="ARBA00038532"/>
    </source>
</evidence>
<dbReference type="PANTHER" id="PTHR13759">
    <property type="entry name" value="TWINFILIN"/>
    <property type="match status" value="1"/>
</dbReference>
<evidence type="ECO:0000256" key="5">
    <source>
        <dbReference type="ARBA" id="ARBA00023203"/>
    </source>
</evidence>
<gene>
    <name evidence="10" type="ORF">CONPUDRAFT_98510</name>
</gene>
<evidence type="ECO:0000256" key="1">
    <source>
        <dbReference type="ARBA" id="ARBA00004245"/>
    </source>
</evidence>
<dbReference type="SUPFAM" id="SSF55753">
    <property type="entry name" value="Actin depolymerizing proteins"/>
    <property type="match status" value="2"/>
</dbReference>
<dbReference type="SMART" id="SM00102">
    <property type="entry name" value="ADF"/>
    <property type="match status" value="2"/>
</dbReference>
<dbReference type="AlphaFoldDB" id="A0A5M3N2B5"/>
<dbReference type="InterPro" id="IPR029006">
    <property type="entry name" value="ADF-H/Gelsolin-like_dom_sf"/>
</dbReference>
<name>A0A5M3N2B5_CONPW</name>
<dbReference type="CDD" id="cd11285">
    <property type="entry name" value="ADF_Twf-N_like"/>
    <property type="match status" value="1"/>
</dbReference>
<evidence type="ECO:0000256" key="2">
    <source>
        <dbReference type="ARBA" id="ARBA00009557"/>
    </source>
</evidence>
<dbReference type="PROSITE" id="PS51263">
    <property type="entry name" value="ADF_H"/>
    <property type="match status" value="2"/>
</dbReference>
<evidence type="ECO:0000256" key="8">
    <source>
        <dbReference type="SAM" id="MobiDB-lite"/>
    </source>
</evidence>
<dbReference type="PANTHER" id="PTHR13759:SF1">
    <property type="entry name" value="TWINFILIN"/>
    <property type="match status" value="1"/>
</dbReference>
<dbReference type="Proteomes" id="UP000053558">
    <property type="component" value="Unassembled WGS sequence"/>
</dbReference>
<dbReference type="EMBL" id="JH711574">
    <property type="protein sequence ID" value="EIW85446.1"/>
    <property type="molecule type" value="Genomic_DNA"/>
</dbReference>
<dbReference type="OrthoDB" id="10006997at2759"/>
<keyword evidence="11" id="KW-1185">Reference proteome</keyword>
<evidence type="ECO:0000256" key="6">
    <source>
        <dbReference type="ARBA" id="ARBA00023212"/>
    </source>
</evidence>
<evidence type="ECO:0000313" key="11">
    <source>
        <dbReference type="Proteomes" id="UP000053558"/>
    </source>
</evidence>
<keyword evidence="4" id="KW-0677">Repeat</keyword>
<dbReference type="InterPro" id="IPR028458">
    <property type="entry name" value="Twinfilin"/>
</dbReference>
<evidence type="ECO:0000256" key="3">
    <source>
        <dbReference type="ARBA" id="ARBA00022490"/>
    </source>
</evidence>
<dbReference type="KEGG" id="cput:CONPUDRAFT_98510"/>
<keyword evidence="3" id="KW-0963">Cytoplasm</keyword>
<comment type="subunit">
    <text evidence="7">Interacts with G-actin; ADP-actin form.</text>
</comment>
<feature type="domain" description="ADF-H" evidence="9">
    <location>
        <begin position="6"/>
        <end position="136"/>
    </location>
</feature>
<dbReference type="RefSeq" id="XP_007764932.1">
    <property type="nucleotide sequence ID" value="XM_007766742.1"/>
</dbReference>
<evidence type="ECO:0000259" key="9">
    <source>
        <dbReference type="PROSITE" id="PS51263"/>
    </source>
</evidence>
<keyword evidence="5" id="KW-0009">Actin-binding</keyword>
<proteinExistence type="inferred from homology"/>
<dbReference type="GO" id="GO:0005884">
    <property type="term" value="C:actin filament"/>
    <property type="evidence" value="ECO:0007669"/>
    <property type="project" value="TreeGrafter"/>
</dbReference>
<dbReference type="GO" id="GO:0030042">
    <property type="term" value="P:actin filament depolymerization"/>
    <property type="evidence" value="ECO:0007669"/>
    <property type="project" value="TreeGrafter"/>
</dbReference>
<organism evidence="10 11">
    <name type="scientific">Coniophora puteana (strain RWD-64-598)</name>
    <name type="common">Brown rot fungus</name>
    <dbReference type="NCBI Taxonomy" id="741705"/>
    <lineage>
        <taxon>Eukaryota</taxon>
        <taxon>Fungi</taxon>
        <taxon>Dikarya</taxon>
        <taxon>Basidiomycota</taxon>
        <taxon>Agaricomycotina</taxon>
        <taxon>Agaricomycetes</taxon>
        <taxon>Agaricomycetidae</taxon>
        <taxon>Boletales</taxon>
        <taxon>Coniophorineae</taxon>
        <taxon>Coniophoraceae</taxon>
        <taxon>Coniophora</taxon>
    </lineage>
</organism>
<dbReference type="GO" id="GO:0005737">
    <property type="term" value="C:cytoplasm"/>
    <property type="evidence" value="ECO:0007669"/>
    <property type="project" value="TreeGrafter"/>
</dbReference>
<evidence type="ECO:0000256" key="4">
    <source>
        <dbReference type="ARBA" id="ARBA00022737"/>
    </source>
</evidence>
<dbReference type="GeneID" id="19211879"/>
<comment type="subcellular location">
    <subcellularLocation>
        <location evidence="1">Cytoplasm</location>
        <location evidence="1">Cytoskeleton</location>
    </subcellularLocation>
</comment>
<sequence length="350" mass="37752">MSAASGIGISPELSDTFSSAVDSKNIRFIKVAIQNETLVPVETIEVSGSFDDDLSQLQTLLDDKQAVYVLARLDEPPSEWLAINYVPDAAPVREKMLYASTRSSLTKSLGSAVFTDSLFATSKDDLTADAYAAHKRSLAAPKPLSAREKEMEDIKAAEKQAGFSYEGSSARKNHIGTGHSFAWDPEAENAMKELGATETSRLVVLAIAMESETLELHSSSEVDINQVGAALPKDQPAYAALAWVNEYSETGRDVLYIYSCPTTSPVKLRMTYSAGSGSVARAIETILKDNGSAFVVSKRKIETSDPAEVDEAFLKSLYEFNAPRSAGGGAVPEVKPDRGFARPKGPARRR</sequence>
<dbReference type="InterPro" id="IPR002108">
    <property type="entry name" value="ADF-H"/>
</dbReference>
<feature type="region of interest" description="Disordered" evidence="8">
    <location>
        <begin position="322"/>
        <end position="350"/>
    </location>
</feature>
<accession>A0A5M3N2B5</accession>
<dbReference type="Pfam" id="PF00241">
    <property type="entry name" value="Cofilin_ADF"/>
    <property type="match status" value="2"/>
</dbReference>
<comment type="caution">
    <text evidence="10">The sequence shown here is derived from an EMBL/GenBank/DDBJ whole genome shotgun (WGS) entry which is preliminary data.</text>
</comment>
<feature type="domain" description="ADF-H" evidence="9">
    <location>
        <begin position="178"/>
        <end position="319"/>
    </location>
</feature>
<dbReference type="GO" id="GO:0051015">
    <property type="term" value="F:actin filament binding"/>
    <property type="evidence" value="ECO:0007669"/>
    <property type="project" value="TreeGrafter"/>
</dbReference>
<protein>
    <submittedName>
        <fullName evidence="10">Actin depolymerizing protein</fullName>
    </submittedName>
</protein>
<dbReference type="Gene3D" id="3.40.20.10">
    <property type="entry name" value="Severin"/>
    <property type="match status" value="2"/>
</dbReference>
<evidence type="ECO:0000313" key="10">
    <source>
        <dbReference type="EMBL" id="EIW85446.1"/>
    </source>
</evidence>
<dbReference type="GO" id="GO:0003785">
    <property type="term" value="F:actin monomer binding"/>
    <property type="evidence" value="ECO:0007669"/>
    <property type="project" value="TreeGrafter"/>
</dbReference>
<dbReference type="FunFam" id="3.40.20.10:FF:000042">
    <property type="entry name" value="Actin depolymerizing protein"/>
    <property type="match status" value="1"/>
</dbReference>
<reference evidence="11" key="1">
    <citation type="journal article" date="2012" name="Science">
        <title>The Paleozoic origin of enzymatic lignin decomposition reconstructed from 31 fungal genomes.</title>
        <authorList>
            <person name="Floudas D."/>
            <person name="Binder M."/>
            <person name="Riley R."/>
            <person name="Barry K."/>
            <person name="Blanchette R.A."/>
            <person name="Henrissat B."/>
            <person name="Martinez A.T."/>
            <person name="Otillar R."/>
            <person name="Spatafora J.W."/>
            <person name="Yadav J.S."/>
            <person name="Aerts A."/>
            <person name="Benoit I."/>
            <person name="Boyd A."/>
            <person name="Carlson A."/>
            <person name="Copeland A."/>
            <person name="Coutinho P.M."/>
            <person name="de Vries R.P."/>
            <person name="Ferreira P."/>
            <person name="Findley K."/>
            <person name="Foster B."/>
            <person name="Gaskell J."/>
            <person name="Glotzer D."/>
            <person name="Gorecki P."/>
            <person name="Heitman J."/>
            <person name="Hesse C."/>
            <person name="Hori C."/>
            <person name="Igarashi K."/>
            <person name="Jurgens J.A."/>
            <person name="Kallen N."/>
            <person name="Kersten P."/>
            <person name="Kohler A."/>
            <person name="Kuees U."/>
            <person name="Kumar T.K.A."/>
            <person name="Kuo A."/>
            <person name="LaButti K."/>
            <person name="Larrondo L.F."/>
            <person name="Lindquist E."/>
            <person name="Ling A."/>
            <person name="Lombard V."/>
            <person name="Lucas S."/>
            <person name="Lundell T."/>
            <person name="Martin R."/>
            <person name="McLaughlin D.J."/>
            <person name="Morgenstern I."/>
            <person name="Morin E."/>
            <person name="Murat C."/>
            <person name="Nagy L.G."/>
            <person name="Nolan M."/>
            <person name="Ohm R.A."/>
            <person name="Patyshakuliyeva A."/>
            <person name="Rokas A."/>
            <person name="Ruiz-Duenas F.J."/>
            <person name="Sabat G."/>
            <person name="Salamov A."/>
            <person name="Samejima M."/>
            <person name="Schmutz J."/>
            <person name="Slot J.C."/>
            <person name="St John F."/>
            <person name="Stenlid J."/>
            <person name="Sun H."/>
            <person name="Sun S."/>
            <person name="Syed K."/>
            <person name="Tsang A."/>
            <person name="Wiebenga A."/>
            <person name="Young D."/>
            <person name="Pisabarro A."/>
            <person name="Eastwood D.C."/>
            <person name="Martin F."/>
            <person name="Cullen D."/>
            <person name="Grigoriev I.V."/>
            <person name="Hibbett D.S."/>
        </authorList>
    </citation>
    <scope>NUCLEOTIDE SEQUENCE [LARGE SCALE GENOMIC DNA]</scope>
    <source>
        <strain evidence="11">RWD-64-598 SS2</strain>
    </source>
</reference>
<comment type="similarity">
    <text evidence="2">Belongs to the actin-binding proteins ADF family. Twinfilin subfamily.</text>
</comment>